<sequence length="314" mass="34801">MPPFAHGHSHFACKTWLSVGGGSMTLVKSRVILGGEAVRAGVVTRHELRRDYTTLYRGVFVRNDVAVTLRDRAIGAWLATGRKGVIAGVTAAALHGAPWVDLSQPVEVAGLKARPQQGLILRRDRVAADEITRRAGLPVTTRVRTAFDMGRHLDRTAALACLDALMWNQRFDVDAVAALAAQHRGARGLRQLHELLPLVDGGAGSPQESRLRLCLLDRGFPRPQTQIPVFDGSRPVAFLDLGWPDHRVAVEYDGDHHRKNRKQYVKDIKRLRMLEDRGWIVIRVIAEDRNKQWLARVEAALTGRGCRLELAAVA</sequence>
<name>A0A7I7K6N9_9MYCO</name>
<dbReference type="SUPFAM" id="SSF52980">
    <property type="entry name" value="Restriction endonuclease-like"/>
    <property type="match status" value="1"/>
</dbReference>
<organism evidence="2 3">
    <name type="scientific">Mycolicibacterium duvalii</name>
    <dbReference type="NCBI Taxonomy" id="39688"/>
    <lineage>
        <taxon>Bacteria</taxon>
        <taxon>Bacillati</taxon>
        <taxon>Actinomycetota</taxon>
        <taxon>Actinomycetes</taxon>
        <taxon>Mycobacteriales</taxon>
        <taxon>Mycobacteriaceae</taxon>
        <taxon>Mycolicibacterium</taxon>
    </lineage>
</organism>
<gene>
    <name evidence="2" type="ORF">MDUV_47200</name>
</gene>
<feature type="domain" description="DUF559" evidence="1">
    <location>
        <begin position="244"/>
        <end position="288"/>
    </location>
</feature>
<dbReference type="InterPro" id="IPR007569">
    <property type="entry name" value="DUF559"/>
</dbReference>
<evidence type="ECO:0000259" key="1">
    <source>
        <dbReference type="Pfam" id="PF04480"/>
    </source>
</evidence>
<reference evidence="2 3" key="1">
    <citation type="journal article" date="2019" name="Emerg. Microbes Infect.">
        <title>Comprehensive subspecies identification of 175 nontuberculous mycobacteria species based on 7547 genomic profiles.</title>
        <authorList>
            <person name="Matsumoto Y."/>
            <person name="Kinjo T."/>
            <person name="Motooka D."/>
            <person name="Nabeya D."/>
            <person name="Jung N."/>
            <person name="Uechi K."/>
            <person name="Horii T."/>
            <person name="Iida T."/>
            <person name="Fujita J."/>
            <person name="Nakamura S."/>
        </authorList>
    </citation>
    <scope>NUCLEOTIDE SEQUENCE [LARGE SCALE GENOMIC DNA]</scope>
    <source>
        <strain evidence="2 3">JCM 6396</strain>
    </source>
</reference>
<dbReference type="AlphaFoldDB" id="A0A7I7K6N9"/>
<dbReference type="EMBL" id="AP022563">
    <property type="protein sequence ID" value="BBX19860.1"/>
    <property type="molecule type" value="Genomic_DNA"/>
</dbReference>
<keyword evidence="3" id="KW-1185">Reference proteome</keyword>
<protein>
    <recommendedName>
        <fullName evidence="1">DUF559 domain-containing protein</fullName>
    </recommendedName>
</protein>
<accession>A0A7I7K6N9</accession>
<evidence type="ECO:0000313" key="3">
    <source>
        <dbReference type="Proteomes" id="UP000467006"/>
    </source>
</evidence>
<dbReference type="InterPro" id="IPR011335">
    <property type="entry name" value="Restrct_endonuc-II-like"/>
</dbReference>
<dbReference type="KEGG" id="mdu:MDUV_47200"/>
<dbReference type="Gene3D" id="3.40.960.10">
    <property type="entry name" value="VSR Endonuclease"/>
    <property type="match status" value="1"/>
</dbReference>
<evidence type="ECO:0000313" key="2">
    <source>
        <dbReference type="EMBL" id="BBX19860.1"/>
    </source>
</evidence>
<dbReference type="Proteomes" id="UP000467006">
    <property type="component" value="Chromosome"/>
</dbReference>
<proteinExistence type="predicted"/>
<dbReference type="Pfam" id="PF04480">
    <property type="entry name" value="DUF559"/>
    <property type="match status" value="1"/>
</dbReference>